<sequence>MRHSRLESFVLLASLVVATAASACPNCETSQVVKASVLGEDFWRYLVMMVVPFLFIGAISAFLYRVGLPPSGMASSRDRREPRHQQ</sequence>
<reference evidence="3 5" key="1">
    <citation type="submission" date="2015-05" db="EMBL/GenBank/DDBJ databases">
        <title>Genome assembly of Archangium gephyra DSM 2261.</title>
        <authorList>
            <person name="Sharma G."/>
            <person name="Subramanian S."/>
        </authorList>
    </citation>
    <scope>NUCLEOTIDE SEQUENCE [LARGE SCALE GENOMIC DNA]</scope>
    <source>
        <strain evidence="3 5">DSM 2261</strain>
    </source>
</reference>
<feature type="chain" id="PRO_5041912899" description="Lipoprotein" evidence="2">
    <location>
        <begin position="24"/>
        <end position="86"/>
    </location>
</feature>
<gene>
    <name evidence="3" type="ORF">AA314_07479</name>
    <name evidence="4" type="ORF">ATI61_110398</name>
</gene>
<evidence type="ECO:0000313" key="3">
    <source>
        <dbReference type="EMBL" id="AKJ05853.1"/>
    </source>
</evidence>
<proteinExistence type="predicted"/>
<accession>A0AAC8QDS0</accession>
<keyword evidence="2" id="KW-0732">Signal</keyword>
<keyword evidence="1" id="KW-1133">Transmembrane helix</keyword>
<keyword evidence="1" id="KW-0472">Membrane</keyword>
<dbReference type="PROSITE" id="PS51257">
    <property type="entry name" value="PROKAR_LIPOPROTEIN"/>
    <property type="match status" value="1"/>
</dbReference>
<evidence type="ECO:0000313" key="4">
    <source>
        <dbReference type="EMBL" id="REG27391.1"/>
    </source>
</evidence>
<dbReference type="EMBL" id="CP011509">
    <property type="protein sequence ID" value="AKJ05853.1"/>
    <property type="molecule type" value="Genomic_DNA"/>
</dbReference>
<evidence type="ECO:0000256" key="2">
    <source>
        <dbReference type="SAM" id="SignalP"/>
    </source>
</evidence>
<evidence type="ECO:0000256" key="1">
    <source>
        <dbReference type="SAM" id="Phobius"/>
    </source>
</evidence>
<dbReference type="RefSeq" id="WP_047859286.1">
    <property type="nucleotide sequence ID" value="NZ_CP011509.1"/>
</dbReference>
<evidence type="ECO:0000313" key="6">
    <source>
        <dbReference type="Proteomes" id="UP000256345"/>
    </source>
</evidence>
<dbReference type="EMBL" id="QUMU01000010">
    <property type="protein sequence ID" value="REG27391.1"/>
    <property type="molecule type" value="Genomic_DNA"/>
</dbReference>
<protein>
    <recommendedName>
        <fullName evidence="7">Lipoprotein</fullName>
    </recommendedName>
</protein>
<dbReference type="KEGG" id="age:AA314_07479"/>
<feature type="signal peptide" evidence="2">
    <location>
        <begin position="1"/>
        <end position="23"/>
    </location>
</feature>
<keyword evidence="6" id="KW-1185">Reference proteome</keyword>
<dbReference type="AlphaFoldDB" id="A0AAC8QDS0"/>
<organism evidence="3 5">
    <name type="scientific">Archangium gephyra</name>
    <dbReference type="NCBI Taxonomy" id="48"/>
    <lineage>
        <taxon>Bacteria</taxon>
        <taxon>Pseudomonadati</taxon>
        <taxon>Myxococcota</taxon>
        <taxon>Myxococcia</taxon>
        <taxon>Myxococcales</taxon>
        <taxon>Cystobacterineae</taxon>
        <taxon>Archangiaceae</taxon>
        <taxon>Archangium</taxon>
    </lineage>
</organism>
<evidence type="ECO:0008006" key="7">
    <source>
        <dbReference type="Google" id="ProtNLM"/>
    </source>
</evidence>
<reference evidence="4 6" key="2">
    <citation type="submission" date="2018-08" db="EMBL/GenBank/DDBJ databases">
        <title>Genomic Encyclopedia of Archaeal and Bacterial Type Strains, Phase II (KMG-II): from individual species to whole genera.</title>
        <authorList>
            <person name="Goeker M."/>
        </authorList>
    </citation>
    <scope>NUCLEOTIDE SEQUENCE [LARGE SCALE GENOMIC DNA]</scope>
    <source>
        <strain evidence="4 6">DSM 2261</strain>
    </source>
</reference>
<evidence type="ECO:0000313" key="5">
    <source>
        <dbReference type="Proteomes" id="UP000035579"/>
    </source>
</evidence>
<name>A0AAC8QDS0_9BACT</name>
<keyword evidence="1" id="KW-0812">Transmembrane</keyword>
<feature type="transmembrane region" description="Helical" evidence="1">
    <location>
        <begin position="42"/>
        <end position="64"/>
    </location>
</feature>
<dbReference type="Proteomes" id="UP000256345">
    <property type="component" value="Unassembled WGS sequence"/>
</dbReference>
<dbReference type="Proteomes" id="UP000035579">
    <property type="component" value="Chromosome"/>
</dbReference>